<dbReference type="GO" id="GO:0046103">
    <property type="term" value="P:inosine biosynthetic process"/>
    <property type="evidence" value="ECO:0007669"/>
    <property type="project" value="TreeGrafter"/>
</dbReference>
<comment type="cofactor">
    <cofactor evidence="1">
        <name>Zn(2+)</name>
        <dbReference type="ChEBI" id="CHEBI:29105"/>
    </cofactor>
</comment>
<protein>
    <recommendedName>
        <fullName evidence="3">adenosine deaminase</fullName>
        <ecNumber evidence="3">3.5.4.4</ecNumber>
    </recommendedName>
</protein>
<dbReference type="InterPro" id="IPR006330">
    <property type="entry name" value="Ado/ade_deaminase"/>
</dbReference>
<keyword evidence="9" id="KW-1185">Reference proteome</keyword>
<keyword evidence="6" id="KW-0862">Zinc</keyword>
<dbReference type="InterPro" id="IPR001365">
    <property type="entry name" value="A_deaminase_dom"/>
</dbReference>
<dbReference type="PANTHER" id="PTHR11409:SF43">
    <property type="entry name" value="ADENOSINE DEAMINASE"/>
    <property type="match status" value="1"/>
</dbReference>
<name>G2KTF3_FRUST</name>
<dbReference type="Pfam" id="PF00962">
    <property type="entry name" value="A_deaminase"/>
    <property type="match status" value="1"/>
</dbReference>
<dbReference type="GO" id="GO:0043103">
    <property type="term" value="P:hypoxanthine salvage"/>
    <property type="evidence" value="ECO:0007669"/>
    <property type="project" value="TreeGrafter"/>
</dbReference>
<dbReference type="GO" id="GO:0004000">
    <property type="term" value="F:adenosine deaminase activity"/>
    <property type="evidence" value="ECO:0007669"/>
    <property type="project" value="TreeGrafter"/>
</dbReference>
<dbReference type="SUPFAM" id="SSF51556">
    <property type="entry name" value="Metallo-dependent hydrolases"/>
    <property type="match status" value="1"/>
</dbReference>
<evidence type="ECO:0000259" key="7">
    <source>
        <dbReference type="Pfam" id="PF00962"/>
    </source>
</evidence>
<dbReference type="HOGENOM" id="CLU_039228_0_0_9"/>
<feature type="domain" description="Adenosine deaminase" evidence="7">
    <location>
        <begin position="13"/>
        <end position="335"/>
    </location>
</feature>
<dbReference type="EMBL" id="CP002461">
    <property type="protein sequence ID" value="AEN98769.1"/>
    <property type="molecule type" value="Genomic_DNA"/>
</dbReference>
<evidence type="ECO:0000256" key="6">
    <source>
        <dbReference type="ARBA" id="ARBA00022833"/>
    </source>
</evidence>
<accession>G2KTF3</accession>
<dbReference type="eggNOG" id="COG1816">
    <property type="taxonomic scope" value="Bacteria"/>
</dbReference>
<dbReference type="Proteomes" id="UP000001285">
    <property type="component" value="Chromosome"/>
</dbReference>
<dbReference type="KEGG" id="lsn:LSA_03140"/>
<dbReference type="GO" id="GO:0005829">
    <property type="term" value="C:cytosol"/>
    <property type="evidence" value="ECO:0007669"/>
    <property type="project" value="TreeGrafter"/>
</dbReference>
<dbReference type="STRING" id="714313.LSA_03140"/>
<comment type="similarity">
    <text evidence="2">Belongs to the metallo-dependent hydrolases superfamily. Adenosine and AMP deaminases family.</text>
</comment>
<dbReference type="EC" id="3.5.4.4" evidence="3"/>
<dbReference type="AlphaFoldDB" id="G2KTF3"/>
<evidence type="ECO:0000256" key="5">
    <source>
        <dbReference type="ARBA" id="ARBA00022801"/>
    </source>
</evidence>
<dbReference type="GO" id="GO:0046872">
    <property type="term" value="F:metal ion binding"/>
    <property type="evidence" value="ECO:0007669"/>
    <property type="project" value="UniProtKB-KW"/>
</dbReference>
<reference evidence="8 9" key="1">
    <citation type="journal article" date="2011" name="Microb. Cell Fact.">
        <title>Genomic analysis reveals Lactobacillus sanfranciscensis as stable element in traditional sourdoughs.</title>
        <authorList>
            <person name="Vogel R.F."/>
            <person name="Pavlovic M."/>
            <person name="Ehrmann M.A."/>
            <person name="Wiezer A."/>
            <person name="Liesegang H."/>
            <person name="Offschanka S."/>
            <person name="Voget S."/>
            <person name="Angelov A."/>
            <person name="Bocker G."/>
            <person name="Liebl W."/>
        </authorList>
    </citation>
    <scope>NUCLEOTIDE SEQUENCE [LARGE SCALE GENOMIC DNA]</scope>
    <source>
        <strain evidence="8 9">TMW 1.1304</strain>
    </source>
</reference>
<dbReference type="PANTHER" id="PTHR11409">
    <property type="entry name" value="ADENOSINE DEAMINASE"/>
    <property type="match status" value="1"/>
</dbReference>
<keyword evidence="5 8" id="KW-0378">Hydrolase</keyword>
<dbReference type="InterPro" id="IPR032466">
    <property type="entry name" value="Metal_Hydrolase"/>
</dbReference>
<gene>
    <name evidence="8" type="primary">add</name>
    <name evidence="8" type="ordered locus">LSA_03140</name>
</gene>
<evidence type="ECO:0000313" key="8">
    <source>
        <dbReference type="EMBL" id="AEN98769.1"/>
    </source>
</evidence>
<sequence>MPMLTRAEIQRFPKAELHCHLDGSIRPHTLREIARGQGEMVHFNLMELTQKMVVSDDAKDLADYLRPFDFVLQYLQTEVALERAAYDVMEQAYQDGVKYIEIRFAPTLSTKKGLTIAQTINAVVKGIARAEATYDIYGNLLVCGMRTDQEAEVAKVFAESKDVNEKLVGVDLAGPEQVGFVDMYKAAFPMIVDGQKVRLTLHAGECGCADNVLAAIQAGSERIGHGIAAMGNETIEKAMLEKGICIEGCPTSNVQTHALPNHAAYPFQRWLKQGQALCINTNNRTASDTTLTEEYFQMAHHNDMTKEQLRQCNLNAINHSFANESIKTEVADLITNFERE</sequence>
<evidence type="ECO:0000256" key="2">
    <source>
        <dbReference type="ARBA" id="ARBA00006676"/>
    </source>
</evidence>
<proteinExistence type="inferred from homology"/>
<dbReference type="NCBIfam" id="TIGR01430">
    <property type="entry name" value="aden_deam"/>
    <property type="match status" value="1"/>
</dbReference>
<organism evidence="8 9">
    <name type="scientific">Fructilactobacillus sanfranciscensis (strain TMW 1.1304)</name>
    <name type="common">Lactobacillus sanfranciscensis</name>
    <dbReference type="NCBI Taxonomy" id="714313"/>
    <lineage>
        <taxon>Bacteria</taxon>
        <taxon>Bacillati</taxon>
        <taxon>Bacillota</taxon>
        <taxon>Bacilli</taxon>
        <taxon>Lactobacillales</taxon>
        <taxon>Lactobacillaceae</taxon>
        <taxon>Fructilactobacillus</taxon>
    </lineage>
</organism>
<dbReference type="GO" id="GO:0006154">
    <property type="term" value="P:adenosine catabolic process"/>
    <property type="evidence" value="ECO:0007669"/>
    <property type="project" value="TreeGrafter"/>
</dbReference>
<keyword evidence="4" id="KW-0479">Metal-binding</keyword>
<dbReference type="Gene3D" id="3.20.20.140">
    <property type="entry name" value="Metal-dependent hydrolases"/>
    <property type="match status" value="1"/>
</dbReference>
<evidence type="ECO:0000256" key="3">
    <source>
        <dbReference type="ARBA" id="ARBA00012784"/>
    </source>
</evidence>
<evidence type="ECO:0000256" key="1">
    <source>
        <dbReference type="ARBA" id="ARBA00001947"/>
    </source>
</evidence>
<evidence type="ECO:0000313" key="9">
    <source>
        <dbReference type="Proteomes" id="UP000001285"/>
    </source>
</evidence>
<evidence type="ECO:0000256" key="4">
    <source>
        <dbReference type="ARBA" id="ARBA00022723"/>
    </source>
</evidence>